<feature type="binding site" evidence="10">
    <location>
        <position position="262"/>
    </location>
    <ligand>
        <name>Mn(2+)</name>
        <dbReference type="ChEBI" id="CHEBI:29035"/>
    </ligand>
</feature>
<protein>
    <recommendedName>
        <fullName evidence="3 10">Phosphoenolpyruvate carboxykinase (ATP)</fullName>
        <shortName evidence="10">PCK</shortName>
        <shortName evidence="10">PEP carboxykinase</shortName>
        <shortName evidence="10">PEPCK</shortName>
        <ecNumber evidence="3 10">4.1.1.49</ecNumber>
    </recommendedName>
</protein>
<keyword evidence="5 10" id="KW-0547">Nucleotide-binding</keyword>
<evidence type="ECO:0000313" key="11">
    <source>
        <dbReference type="EMBL" id="EAU53400.1"/>
    </source>
</evidence>
<sequence>MPYTAQQITEELAMSHLGLKNLESVYWNLPTPSLYEHAIRKCEGHLAHLGALVVRTGHFTGRAVKDKFIVDEPGSHDKVWWGEFNRAMPEDHFDALLERVRRYMDGKQVYVEDCLVGADSKYEKPVRVITQDAWHALFARTMFVRPVDLGRELVITEPDFTVIHVPHFHAMPSIDHTNSEAFVVLHLGRRIALIGGTAYAGEIKKSIFTIMNYLLPDEDVLPMHASVNVGDDPEDLAIFFGLSGTGKTTLSSDPERKLIGDDEHGWSSQAVFNFEGGCYAKVDHLSQEKEPMIYSATKRFGSILENVGFDIRTRRVDFDDITLTPNTRAAYPIQAIPNAIYPGVGGQPRNIVMLTADAFGVLPALSRLTPEQAMYYFLLGYTAKIPGTEAGVTEPSATFSPCFGAPFMARHPAVYARMLGEKIRKGNVRCWLLNTGWSGGPYGAGERMDINLTRTLLTGALSGKLDDIKYQRHPIFGLQMPEALDPVATWSDPDLYTETAERLAARFKEAFAGFEGDVPKEVRQAGPH</sequence>
<dbReference type="OrthoDB" id="9806325at2"/>
<feature type="binding site" evidence="10">
    <location>
        <position position="290"/>
    </location>
    <ligand>
        <name>ATP</name>
        <dbReference type="ChEBI" id="CHEBI:30616"/>
    </ligand>
</feature>
<feature type="binding site" evidence="10">
    <location>
        <position position="453"/>
    </location>
    <ligand>
        <name>ATP</name>
        <dbReference type="ChEBI" id="CHEBI:30616"/>
    </ligand>
</feature>
<gene>
    <name evidence="10" type="primary">pckA</name>
    <name evidence="11" type="ORF">SPV1_12240</name>
</gene>
<dbReference type="UniPathway" id="UPA00138"/>
<evidence type="ECO:0000256" key="8">
    <source>
        <dbReference type="ARBA" id="ARBA00023239"/>
    </source>
</evidence>
<dbReference type="InterPro" id="IPR001272">
    <property type="entry name" value="PEP_carboxykinase_ATP"/>
</dbReference>
<dbReference type="Pfam" id="PF01293">
    <property type="entry name" value="PEPCK_ATP"/>
    <property type="match status" value="1"/>
</dbReference>
<comment type="pathway">
    <text evidence="1 10">Carbohydrate biosynthesis; gluconeogenesis.</text>
</comment>
<keyword evidence="11" id="KW-0808">Transferase</keyword>
<comment type="subcellular location">
    <subcellularLocation>
        <location evidence="10">Cytoplasm</location>
    </subcellularLocation>
</comment>
<dbReference type="InParanoid" id="Q0EVV6"/>
<evidence type="ECO:0000313" key="12">
    <source>
        <dbReference type="Proteomes" id="UP000005297"/>
    </source>
</evidence>
<keyword evidence="4 10" id="KW-0312">Gluconeogenesis</keyword>
<comment type="catalytic activity">
    <reaction evidence="9 10">
        <text>oxaloacetate + ATP = phosphoenolpyruvate + ADP + CO2</text>
        <dbReference type="Rhea" id="RHEA:18617"/>
        <dbReference type="ChEBI" id="CHEBI:16452"/>
        <dbReference type="ChEBI" id="CHEBI:16526"/>
        <dbReference type="ChEBI" id="CHEBI:30616"/>
        <dbReference type="ChEBI" id="CHEBI:58702"/>
        <dbReference type="ChEBI" id="CHEBI:456216"/>
        <dbReference type="EC" id="4.1.1.49"/>
    </reaction>
</comment>
<comment type="cofactor">
    <cofactor evidence="10">
        <name>Mn(2+)</name>
        <dbReference type="ChEBI" id="CHEBI:29035"/>
    </cofactor>
    <text evidence="10">Binds 1 Mn(2+) ion per subunit.</text>
</comment>
<evidence type="ECO:0000256" key="7">
    <source>
        <dbReference type="ARBA" id="ARBA00022840"/>
    </source>
</evidence>
<dbReference type="HOGENOM" id="CLU_018247_0_1_0"/>
<dbReference type="NCBIfam" id="TIGR00224">
    <property type="entry name" value="pckA"/>
    <property type="match status" value="1"/>
</dbReference>
<dbReference type="EC" id="4.1.1.49" evidence="3 10"/>
<organism evidence="11 12">
    <name type="scientific">Mariprofundus ferrooxydans PV-1</name>
    <dbReference type="NCBI Taxonomy" id="314345"/>
    <lineage>
        <taxon>Bacteria</taxon>
        <taxon>Pseudomonadati</taxon>
        <taxon>Pseudomonadota</taxon>
        <taxon>Candidatius Mariprofundia</taxon>
        <taxon>Mariprofundales</taxon>
        <taxon>Mariprofundaceae</taxon>
        <taxon>Mariprofundus</taxon>
    </lineage>
</organism>
<evidence type="ECO:0000256" key="10">
    <source>
        <dbReference type="HAMAP-Rule" id="MF_00453"/>
    </source>
</evidence>
<evidence type="ECO:0000256" key="5">
    <source>
        <dbReference type="ARBA" id="ARBA00022741"/>
    </source>
</evidence>
<dbReference type="eggNOG" id="COG1866">
    <property type="taxonomic scope" value="Bacteria"/>
</dbReference>
<dbReference type="Gene3D" id="2.170.8.10">
    <property type="entry name" value="Phosphoenolpyruvate Carboxykinase, domain 2"/>
    <property type="match status" value="1"/>
</dbReference>
<dbReference type="PANTHER" id="PTHR30031">
    <property type="entry name" value="PHOSPHOENOLPYRUVATE CARBOXYKINASE ATP"/>
    <property type="match status" value="1"/>
</dbReference>
<dbReference type="NCBIfam" id="NF006820">
    <property type="entry name" value="PRK09344.1-2"/>
    <property type="match status" value="1"/>
</dbReference>
<dbReference type="NCBIfam" id="NF006821">
    <property type="entry name" value="PRK09344.1-3"/>
    <property type="match status" value="1"/>
</dbReference>
<keyword evidence="8 10" id="KW-0456">Lyase</keyword>
<dbReference type="GO" id="GO:0004612">
    <property type="term" value="F:phosphoenolpyruvate carboxykinase (ATP) activity"/>
    <property type="evidence" value="ECO:0007669"/>
    <property type="project" value="UniProtKB-UniRule"/>
</dbReference>
<name>Q0EVV6_9PROT</name>
<feature type="binding site" evidence="10">
    <location>
        <position position="205"/>
    </location>
    <ligand>
        <name>Mn(2+)</name>
        <dbReference type="ChEBI" id="CHEBI:29035"/>
    </ligand>
</feature>
<comment type="caution">
    <text evidence="11">The sequence shown here is derived from an EMBL/GenBank/DDBJ whole genome shotgun (WGS) entry which is preliminary data.</text>
</comment>
<keyword evidence="10" id="KW-0464">Manganese</keyword>
<comment type="caution">
    <text evidence="10">Lacks conserved residue(s) required for the propagation of feature annotation.</text>
</comment>
<evidence type="ECO:0000256" key="6">
    <source>
        <dbReference type="ARBA" id="ARBA00022793"/>
    </source>
</evidence>
<feature type="binding site" evidence="10">
    <location>
        <position position="62"/>
    </location>
    <ligand>
        <name>substrate</name>
    </ligand>
</feature>
<proteinExistence type="inferred from homology"/>
<dbReference type="PANTHER" id="PTHR30031:SF0">
    <property type="entry name" value="PHOSPHOENOLPYRUVATE CARBOXYKINASE (ATP)"/>
    <property type="match status" value="1"/>
</dbReference>
<feature type="binding site" evidence="10">
    <location>
        <position position="328"/>
    </location>
    <ligand>
        <name>ATP</name>
        <dbReference type="ChEBI" id="CHEBI:30616"/>
    </ligand>
</feature>
<feature type="binding site" evidence="10">
    <location>
        <position position="224"/>
    </location>
    <ligand>
        <name>Mn(2+)</name>
        <dbReference type="ChEBI" id="CHEBI:29035"/>
    </ligand>
</feature>
<evidence type="ECO:0000256" key="2">
    <source>
        <dbReference type="ARBA" id="ARBA00006052"/>
    </source>
</evidence>
<keyword evidence="6 10" id="KW-0210">Decarboxylase</keyword>
<keyword evidence="11" id="KW-0418">Kinase</keyword>
<feature type="binding site" evidence="10">
    <location>
        <begin position="241"/>
        <end position="249"/>
    </location>
    <ligand>
        <name>ATP</name>
        <dbReference type="ChEBI" id="CHEBI:30616"/>
    </ligand>
</feature>
<feature type="binding site" evidence="10">
    <location>
        <position position="224"/>
    </location>
    <ligand>
        <name>ATP</name>
        <dbReference type="ChEBI" id="CHEBI:30616"/>
    </ligand>
</feature>
<accession>Q0EVV6</accession>
<dbReference type="Gene3D" id="3.90.228.20">
    <property type="match status" value="1"/>
</dbReference>
<dbReference type="EMBL" id="AATS01000025">
    <property type="protein sequence ID" value="EAU53400.1"/>
    <property type="molecule type" value="Genomic_DNA"/>
</dbReference>
<dbReference type="InterPro" id="IPR008210">
    <property type="entry name" value="PEP_carboxykinase_N"/>
</dbReference>
<keyword evidence="11" id="KW-0670">Pyruvate</keyword>
<feature type="binding site" evidence="10">
    <location>
        <position position="205"/>
    </location>
    <ligand>
        <name>ATP</name>
        <dbReference type="ChEBI" id="CHEBI:30616"/>
    </ligand>
</feature>
<dbReference type="GO" id="GO:0006094">
    <property type="term" value="P:gluconeogenesis"/>
    <property type="evidence" value="ECO:0007669"/>
    <property type="project" value="UniProtKB-UniRule"/>
</dbReference>
<comment type="similarity">
    <text evidence="2 10">Belongs to the phosphoenolpyruvate carboxykinase (ATP) family.</text>
</comment>
<dbReference type="GO" id="GO:0046872">
    <property type="term" value="F:metal ion binding"/>
    <property type="evidence" value="ECO:0007669"/>
    <property type="project" value="UniProtKB-KW"/>
</dbReference>
<evidence type="ECO:0000256" key="9">
    <source>
        <dbReference type="ARBA" id="ARBA00047371"/>
    </source>
</evidence>
<feature type="binding site" evidence="10">
    <location>
        <position position="205"/>
    </location>
    <ligand>
        <name>substrate</name>
    </ligand>
</feature>
<dbReference type="AlphaFoldDB" id="Q0EVV6"/>
<dbReference type="InterPro" id="IPR013035">
    <property type="entry name" value="PEP_carboxykinase_C"/>
</dbReference>
<evidence type="ECO:0000256" key="3">
    <source>
        <dbReference type="ARBA" id="ARBA00012363"/>
    </source>
</evidence>
<dbReference type="GO" id="GO:0016301">
    <property type="term" value="F:kinase activity"/>
    <property type="evidence" value="ECO:0007669"/>
    <property type="project" value="UniProtKB-KW"/>
</dbReference>
<dbReference type="RefSeq" id="WP_009849962.1">
    <property type="nucleotide sequence ID" value="NZ_DS022294.1"/>
</dbReference>
<dbReference type="FunCoup" id="Q0EVV6">
    <property type="interactions" value="351"/>
</dbReference>
<dbReference type="Gene3D" id="3.40.449.10">
    <property type="entry name" value="Phosphoenolpyruvate Carboxykinase, domain 1"/>
    <property type="match status" value="1"/>
</dbReference>
<dbReference type="PIRSF" id="PIRSF006294">
    <property type="entry name" value="PEP_crbxkin"/>
    <property type="match status" value="1"/>
</dbReference>
<keyword evidence="7 10" id="KW-0067">ATP-binding</keyword>
<feature type="binding site" evidence="10">
    <location>
        <position position="199"/>
    </location>
    <ligand>
        <name>substrate</name>
    </ligand>
</feature>
<evidence type="ECO:0000256" key="1">
    <source>
        <dbReference type="ARBA" id="ARBA00004742"/>
    </source>
</evidence>
<comment type="function">
    <text evidence="10">Involved in the gluconeogenesis. Catalyzes the conversion of oxaloacetate (OAA) to phosphoenolpyruvate (PEP) through direct phosphoryl transfer between the nucleoside triphosphate and OAA.</text>
</comment>
<dbReference type="GO" id="GO:0005829">
    <property type="term" value="C:cytosol"/>
    <property type="evidence" value="ECO:0007669"/>
    <property type="project" value="TreeGrafter"/>
</dbReference>
<dbReference type="SUPFAM" id="SSF68923">
    <property type="entry name" value="PEP carboxykinase N-terminal domain"/>
    <property type="match status" value="1"/>
</dbReference>
<dbReference type="HAMAP" id="MF_00453">
    <property type="entry name" value="PEPCK_ATP"/>
    <property type="match status" value="1"/>
</dbReference>
<reference evidence="11 12" key="1">
    <citation type="submission" date="2006-09" db="EMBL/GenBank/DDBJ databases">
        <authorList>
            <person name="Emerson D."/>
            <person name="Ferriera S."/>
            <person name="Johnson J."/>
            <person name="Kravitz S."/>
            <person name="Halpern A."/>
            <person name="Remington K."/>
            <person name="Beeson K."/>
            <person name="Tran B."/>
            <person name="Rogers Y.-H."/>
            <person name="Friedman R."/>
            <person name="Venter J.C."/>
        </authorList>
    </citation>
    <scope>NUCLEOTIDE SEQUENCE [LARGE SCALE GENOMIC DNA]</scope>
    <source>
        <strain evidence="11 12">PV-1</strain>
    </source>
</reference>
<keyword evidence="10" id="KW-0479">Metal-binding</keyword>
<dbReference type="Proteomes" id="UP000005297">
    <property type="component" value="Unassembled WGS sequence"/>
</dbReference>
<feature type="binding site" evidence="10">
    <location>
        <position position="328"/>
    </location>
    <ligand>
        <name>substrate</name>
    </ligand>
</feature>
<keyword evidence="10" id="KW-0963">Cytoplasm</keyword>
<dbReference type="GO" id="GO:0005524">
    <property type="term" value="F:ATP binding"/>
    <property type="evidence" value="ECO:0007669"/>
    <property type="project" value="UniProtKB-UniRule"/>
</dbReference>
<dbReference type="SUPFAM" id="SSF53795">
    <property type="entry name" value="PEP carboxykinase-like"/>
    <property type="match status" value="1"/>
</dbReference>
<keyword evidence="12" id="KW-1185">Reference proteome</keyword>
<evidence type="ECO:0000256" key="4">
    <source>
        <dbReference type="ARBA" id="ARBA00022432"/>
    </source>
</evidence>